<dbReference type="RefSeq" id="WP_173501442.1">
    <property type="nucleotide sequence ID" value="NZ_JABSOD010000010.1"/>
</dbReference>
<protein>
    <submittedName>
        <fullName evidence="3">LPP20 family lipoprotein</fullName>
    </submittedName>
</protein>
<organism evidence="3 4">
    <name type="scientific">Rheinheimera lutimaris</name>
    <dbReference type="NCBI Taxonomy" id="2740584"/>
    <lineage>
        <taxon>Bacteria</taxon>
        <taxon>Pseudomonadati</taxon>
        <taxon>Pseudomonadota</taxon>
        <taxon>Gammaproteobacteria</taxon>
        <taxon>Chromatiales</taxon>
        <taxon>Chromatiaceae</taxon>
        <taxon>Rheinheimera</taxon>
    </lineage>
</organism>
<reference evidence="3 4" key="1">
    <citation type="submission" date="2020-06" db="EMBL/GenBank/DDBJ databases">
        <title>Rheinheimera sp. nov., a marine bacterium isolated from coastal.</title>
        <authorList>
            <person name="Yu Q."/>
            <person name="Qi Y."/>
            <person name="Pu J."/>
        </authorList>
    </citation>
    <scope>NUCLEOTIDE SEQUENCE [LARGE SCALE GENOMIC DNA]</scope>
    <source>
        <strain evidence="3 4">YQF-2</strain>
    </source>
</reference>
<evidence type="ECO:0000259" key="2">
    <source>
        <dbReference type="Pfam" id="PF02169"/>
    </source>
</evidence>
<dbReference type="AlphaFoldDB" id="A0A7Y5EIW6"/>
<proteinExistence type="predicted"/>
<dbReference type="EMBL" id="JABSOD010000010">
    <property type="protein sequence ID" value="NRQ43202.1"/>
    <property type="molecule type" value="Genomic_DNA"/>
</dbReference>
<dbReference type="Pfam" id="PF02169">
    <property type="entry name" value="LPP20"/>
    <property type="match status" value="1"/>
</dbReference>
<feature type="chain" id="PRO_5030680250" evidence="1">
    <location>
        <begin position="23"/>
        <end position="308"/>
    </location>
</feature>
<evidence type="ECO:0000313" key="3">
    <source>
        <dbReference type="EMBL" id="NRQ43202.1"/>
    </source>
</evidence>
<name>A0A7Y5EIW6_9GAMM</name>
<keyword evidence="1" id="KW-0732">Signal</keyword>
<comment type="caution">
    <text evidence="3">The sequence shown here is derived from an EMBL/GenBank/DDBJ whole genome shotgun (WGS) entry which is preliminary data.</text>
</comment>
<evidence type="ECO:0000313" key="4">
    <source>
        <dbReference type="Proteomes" id="UP000523161"/>
    </source>
</evidence>
<dbReference type="InterPro" id="IPR024952">
    <property type="entry name" value="LPP20-like_dom"/>
</dbReference>
<feature type="signal peptide" evidence="1">
    <location>
        <begin position="1"/>
        <end position="22"/>
    </location>
</feature>
<dbReference type="Gene3D" id="3.10.28.20">
    <property type="entry name" value="Acetamidase/Formamidase-like domains"/>
    <property type="match status" value="1"/>
</dbReference>
<sequence>MHALKPGLLGTLMLVQIACANATDWWQQPPADTDSALYGLGQGQTLALAQQQALADISGKLSTQVSASLQRITQDTGVAYNDTVRRQINSATNNTELSHFQLLKSRQQGNSVFALIELDRLKLADMWRMQLSQQRNKLQPLVVRNKIADFSQWLEVSQALNAAATTRNLSLQLFALDGTRPEADLHHQLMQLLTTQPLSIAVQGSQPKLTQALQQQLNLPGLSLCRINCQLTLSYEHSAEHDTMFGEFVSDTTVLIKLQQQNMLLASQELSAQVTSVSSYKSADAGSLSSIINQIQQRGLWQLLQLPL</sequence>
<keyword evidence="4" id="KW-1185">Reference proteome</keyword>
<keyword evidence="3" id="KW-0449">Lipoprotein</keyword>
<gene>
    <name evidence="3" type="ORF">HRH59_11670</name>
</gene>
<evidence type="ECO:0000256" key="1">
    <source>
        <dbReference type="SAM" id="SignalP"/>
    </source>
</evidence>
<accession>A0A7Y5EIW6</accession>
<dbReference type="Proteomes" id="UP000523161">
    <property type="component" value="Unassembled WGS sequence"/>
</dbReference>
<feature type="domain" description="Lipoprotein LPP20-like" evidence="2">
    <location>
        <begin position="25"/>
        <end position="119"/>
    </location>
</feature>